<evidence type="ECO:0000259" key="6">
    <source>
        <dbReference type="Pfam" id="PF04357"/>
    </source>
</evidence>
<gene>
    <name evidence="7" type="ORF">HMPREF0661_11525</name>
</gene>
<evidence type="ECO:0000313" key="7">
    <source>
        <dbReference type="EMBL" id="KGF43794.1"/>
    </source>
</evidence>
<evidence type="ECO:0000256" key="5">
    <source>
        <dbReference type="SAM" id="Phobius"/>
    </source>
</evidence>
<organism evidence="7 8">
    <name type="scientific">Prevotella melaninogenica DNF00666</name>
    <dbReference type="NCBI Taxonomy" id="1401073"/>
    <lineage>
        <taxon>Bacteria</taxon>
        <taxon>Pseudomonadati</taxon>
        <taxon>Bacteroidota</taxon>
        <taxon>Bacteroidia</taxon>
        <taxon>Bacteroidales</taxon>
        <taxon>Prevotellaceae</taxon>
        <taxon>Prevotella</taxon>
    </lineage>
</organism>
<evidence type="ECO:0000256" key="4">
    <source>
        <dbReference type="ARBA" id="ARBA00023136"/>
    </source>
</evidence>
<dbReference type="GO" id="GO:0005886">
    <property type="term" value="C:plasma membrane"/>
    <property type="evidence" value="ECO:0007669"/>
    <property type="project" value="InterPro"/>
</dbReference>
<dbReference type="GO" id="GO:0009306">
    <property type="term" value="P:protein secretion"/>
    <property type="evidence" value="ECO:0007669"/>
    <property type="project" value="InterPro"/>
</dbReference>
<feature type="domain" description="Translocation and assembly module TamB C-terminal" evidence="6">
    <location>
        <begin position="1011"/>
        <end position="1469"/>
    </location>
</feature>
<accession>A0A096CF09</accession>
<evidence type="ECO:0000313" key="8">
    <source>
        <dbReference type="Proteomes" id="UP000029578"/>
    </source>
</evidence>
<evidence type="ECO:0000256" key="1">
    <source>
        <dbReference type="ARBA" id="ARBA00004167"/>
    </source>
</evidence>
<keyword evidence="3 5" id="KW-1133">Transmembrane helix</keyword>
<comment type="caution">
    <text evidence="7">The sequence shown here is derived from an EMBL/GenBank/DDBJ whole genome shotgun (WGS) entry which is preliminary data.</text>
</comment>
<dbReference type="Pfam" id="PF04357">
    <property type="entry name" value="TamB"/>
    <property type="match status" value="1"/>
</dbReference>
<dbReference type="InterPro" id="IPR007452">
    <property type="entry name" value="TamB_C"/>
</dbReference>
<sequence>MKKLRTIIRWVIWTIAGLYITTIVLLHIPAVQGFLAQKVGDVAGNKLGTEVHVGRIDLGFINRFVLDDILIYDQSHKKMLSASRVGARVDIWHLLRTGEINISSAQLFGLRAELYKTSKDAKPNFQFVLDSLASKDTTNHTPLHLSINSLVIRHGSIKYDCLDAPTTPNRLNLNHINVSDISSYLILNKLDDTSVWANLRALAFKEAAGLEVKQLAFELKANQQQAALRDFIFDGTNSKIALKEILTTYTFNNKKLDFKTLRYTIKDLKAAIKPSDFAPILPDLKPLTTSYTATVDAEGTSQSVLVKHLNISDQTLSTQIKAKGWVRNIQKSPIWDFTFSPLKVSKNTLQSITKVTHKPLPKPLSNIGSIYYRGTFAHNMRKYTAKGLLNTDAGNVQLATVIHGKNIQGTVSTAELNLAKVLDNNDFGQLSTNIKVEGNTDLSYIAAKGDVSSFYYKGYTYKNIHLDGIYKNDIFTGKAAINDPNGKLNIDGKAANIMAFMQHKGKLSTDISIIANAVNLHKLQLTEALGNRTISFTSKIKGQGASLNDIIGNLDVSNFAMIGEGQNIILNQVSIKTNNGLLGKSLDAETDFGELHLAGQYDYNQLPQSIRRILGYYIPSLFSPTPRFNMGIGKANYAFTLRLNDTKFINSLLNTNIVSSHAIRLEGLVRERQNEIDLHVNAPDVTYSGQQIKNLILNIKSEPQGLQTTISGERKRESGPHVLINAQGLIANNTVTSNISFRIPGPSPIYGNVNSIASFSRRHGDLETRLHLNPSEINFDSIALQVQPSDISYHRNNLTIDHFELSNHDQHIIANGQTSGSQSDSILVRLKDVNVPYILNLVDFQSVKFAGTASGTVSIKSFFHHPQMQAKLEVQDFQFEDGDMGTLFAEANYNDKEGKINIDAYADPGDGTRTDIQGYVDIKKSYINLPIFANNTHLYFLKSFCGSFMDKIQVQGNGWCKVVGPLSAINLEGDMQVNGSVYVKPTGVTYKMRDARVRIIPNEIIFGNDTITDPQGHIGIVTGRLHHKNLSHLTFDINILARNLLAYNFPKKQGKDSFWGVVYGTGNCNIKGEPGSTTINIDMEPEKNTYITYDASSTNDASTSNFIRWINVPKDSTGVLIPEAADTLSFAAKPAPKKASNIVKFRDIPSDLHINFLVHSNPNLTLGVLLDDAAGDNIRLNGSGMIRASYYNKGAFQLFGNYNVDYGQYNLTIQNIIKKQFIFQPGSTIAFGGNPFNAALNLKANYIINSVPLGDLGMGKSFTSNNTKINCLLNIEGTPGAPTVSFGLDLPTLSPDAQQMIRSILNSEQELNQQVLYLLAVGRFYPQSKNNNPARDSESPSRASLAMQSLLSGTISQQINTVLSNVVKDNNWNFGANIATGNEGFDNAEYEGLLSGSILNNRLIFNGQFGYRDNVAKDKSSFIGDFDIRYLLFPSGNVAFRVYNQTNDRYFTRNSLTTQGIGLILKKDFNRLSDIFGSRRKKTKKQKQKH</sequence>
<keyword evidence="4 5" id="KW-0472">Membrane</keyword>
<proteinExistence type="predicted"/>
<feature type="transmembrane region" description="Helical" evidence="5">
    <location>
        <begin position="7"/>
        <end position="28"/>
    </location>
</feature>
<dbReference type="Proteomes" id="UP000029578">
    <property type="component" value="Unassembled WGS sequence"/>
</dbReference>
<comment type="subcellular location">
    <subcellularLocation>
        <location evidence="1">Membrane</location>
        <topology evidence="1">Single-pass membrane protein</topology>
    </subcellularLocation>
</comment>
<name>A0A096CF09_9BACT</name>
<evidence type="ECO:0000256" key="3">
    <source>
        <dbReference type="ARBA" id="ARBA00022989"/>
    </source>
</evidence>
<evidence type="ECO:0000256" key="2">
    <source>
        <dbReference type="ARBA" id="ARBA00022692"/>
    </source>
</evidence>
<protein>
    <recommendedName>
        <fullName evidence="6">Translocation and assembly module TamB C-terminal domain-containing protein</fullName>
    </recommendedName>
</protein>
<reference evidence="7 8" key="1">
    <citation type="submission" date="2014-07" db="EMBL/GenBank/DDBJ databases">
        <authorList>
            <person name="McCorrison J."/>
            <person name="Sanka R."/>
            <person name="Torralba M."/>
            <person name="Gillis M."/>
            <person name="Haft D.H."/>
            <person name="Methe B."/>
            <person name="Sutton G."/>
            <person name="Nelson K.E."/>
        </authorList>
    </citation>
    <scope>NUCLEOTIDE SEQUENCE [LARGE SCALE GENOMIC DNA]</scope>
    <source>
        <strain evidence="7 8">DNF00666</strain>
    </source>
</reference>
<keyword evidence="2 5" id="KW-0812">Transmembrane</keyword>
<dbReference type="RefSeq" id="WP_036866601.1">
    <property type="nucleotide sequence ID" value="NZ_JRNS01000512.1"/>
</dbReference>
<dbReference type="EMBL" id="JRNS01000512">
    <property type="protein sequence ID" value="KGF43794.1"/>
    <property type="molecule type" value="Genomic_DNA"/>
</dbReference>